<gene>
    <name evidence="3" type="ORF">OOT00_15100</name>
</gene>
<evidence type="ECO:0000313" key="3">
    <source>
        <dbReference type="EMBL" id="MCW7755312.1"/>
    </source>
</evidence>
<dbReference type="Proteomes" id="UP001209681">
    <property type="component" value="Unassembled WGS sequence"/>
</dbReference>
<feature type="non-terminal residue" evidence="3">
    <location>
        <position position="1"/>
    </location>
</feature>
<dbReference type="EMBL" id="JAPFPW010000030">
    <property type="protein sequence ID" value="MCW7755312.1"/>
    <property type="molecule type" value="Genomic_DNA"/>
</dbReference>
<feature type="coiled-coil region" evidence="1">
    <location>
        <begin position="1"/>
        <end position="34"/>
    </location>
</feature>
<sequence length="176" mass="19531">AEEAARIRMEEEARLQAEEEAARLLAEKRAQSAAITKNLLTGAACLAALFTLVIGASIFNASQYFIKTSQDSIEIWKGAFSPRGQKHIISLPATAAPETLKDVYTRGEVLPIAFHFYLEKAKEEALRPGTPNFKAVEKLLKQAKSYASTPGEHKIIEVQLQNIEKTITTYKEEIKL</sequence>
<evidence type="ECO:0000256" key="1">
    <source>
        <dbReference type="SAM" id="Coils"/>
    </source>
</evidence>
<keyword evidence="2" id="KW-1133">Transmembrane helix</keyword>
<keyword evidence="4" id="KW-1185">Reference proteome</keyword>
<comment type="caution">
    <text evidence="3">The sequence shown here is derived from an EMBL/GenBank/DDBJ whole genome shotgun (WGS) entry which is preliminary data.</text>
</comment>
<evidence type="ECO:0000256" key="2">
    <source>
        <dbReference type="SAM" id="Phobius"/>
    </source>
</evidence>
<reference evidence="3 4" key="1">
    <citation type="submission" date="2022-11" db="EMBL/GenBank/DDBJ databases">
        <title>Desulfobotulus tamanensis H1 sp. nov. - anaerobic, alkaliphilic, sulphate reducing bacterium isolated from terrestrial mud volcano.</title>
        <authorList>
            <person name="Frolova A."/>
            <person name="Merkel A.Y."/>
            <person name="Slobodkin A.I."/>
        </authorList>
    </citation>
    <scope>NUCLEOTIDE SEQUENCE [LARGE SCALE GENOMIC DNA]</scope>
    <source>
        <strain evidence="3 4">H1</strain>
    </source>
</reference>
<evidence type="ECO:0000313" key="4">
    <source>
        <dbReference type="Proteomes" id="UP001209681"/>
    </source>
</evidence>
<keyword evidence="2" id="KW-0472">Membrane</keyword>
<accession>A0ABT3NEI8</accession>
<keyword evidence="2" id="KW-0812">Transmembrane</keyword>
<organism evidence="3 4">
    <name type="scientific">Desulfobotulus pelophilus</name>
    <dbReference type="NCBI Taxonomy" id="2823377"/>
    <lineage>
        <taxon>Bacteria</taxon>
        <taxon>Pseudomonadati</taxon>
        <taxon>Thermodesulfobacteriota</taxon>
        <taxon>Desulfobacteria</taxon>
        <taxon>Desulfobacterales</taxon>
        <taxon>Desulfobacteraceae</taxon>
        <taxon>Desulfobotulus</taxon>
    </lineage>
</organism>
<proteinExistence type="predicted"/>
<name>A0ABT3NEI8_9BACT</name>
<protein>
    <submittedName>
        <fullName evidence="3">Uncharacterized protein</fullName>
    </submittedName>
</protein>
<dbReference type="RefSeq" id="WP_265426253.1">
    <property type="nucleotide sequence ID" value="NZ_JAPFPW010000030.1"/>
</dbReference>
<feature type="transmembrane region" description="Helical" evidence="2">
    <location>
        <begin position="39"/>
        <end position="59"/>
    </location>
</feature>
<keyword evidence="1" id="KW-0175">Coiled coil</keyword>